<feature type="transmembrane region" description="Helical" evidence="1">
    <location>
        <begin position="206"/>
        <end position="225"/>
    </location>
</feature>
<dbReference type="RefSeq" id="WP_119704607.1">
    <property type="nucleotide sequence ID" value="NZ_JBHSOI010000002.1"/>
</dbReference>
<dbReference type="GO" id="GO:0004190">
    <property type="term" value="F:aspartic-type endopeptidase activity"/>
    <property type="evidence" value="ECO:0007669"/>
    <property type="project" value="InterPro"/>
</dbReference>
<evidence type="ECO:0000313" key="3">
    <source>
        <dbReference type="Proteomes" id="UP000265581"/>
    </source>
</evidence>
<dbReference type="OrthoDB" id="2087435at2"/>
<sequence length="226" mass="23659">MTIVVAALCAALIGALGPEILRRVPEPPVPDDDKLPYAVLAEFRLLRLGLAAAAATMAAVVAWRIDEPELLPVWVVVAGVGALLSFVDWHTRLLPFLIVAPLYVVTIALVGLGALLLDDRDVLVHALVANVVVYGVFRLLHWAGNRFAGGAFGYGDVRLSGVLAPALGALGTDEVLVGMYAGFILGAVLGVVLSRLRIVDPQGFAFGPYMVAGAVLGAAFGPAIYR</sequence>
<evidence type="ECO:0000256" key="1">
    <source>
        <dbReference type="SAM" id="Phobius"/>
    </source>
</evidence>
<keyword evidence="1" id="KW-1133">Transmembrane helix</keyword>
<dbReference type="GO" id="GO:0016020">
    <property type="term" value="C:membrane"/>
    <property type="evidence" value="ECO:0007669"/>
    <property type="project" value="InterPro"/>
</dbReference>
<feature type="transmembrane region" description="Helical" evidence="1">
    <location>
        <begin position="93"/>
        <end position="115"/>
    </location>
</feature>
<proteinExistence type="predicted"/>
<keyword evidence="1" id="KW-0472">Membrane</keyword>
<feature type="transmembrane region" description="Helical" evidence="1">
    <location>
        <begin position="70"/>
        <end position="87"/>
    </location>
</feature>
<feature type="transmembrane region" description="Helical" evidence="1">
    <location>
        <begin position="175"/>
        <end position="194"/>
    </location>
</feature>
<organism evidence="2 3">
    <name type="scientific">Aeromicrobium endophyticum</name>
    <dbReference type="NCBI Taxonomy" id="2292704"/>
    <lineage>
        <taxon>Bacteria</taxon>
        <taxon>Bacillati</taxon>
        <taxon>Actinomycetota</taxon>
        <taxon>Actinomycetes</taxon>
        <taxon>Propionibacteriales</taxon>
        <taxon>Nocardioidaceae</taxon>
        <taxon>Aeromicrobium</taxon>
    </lineage>
</organism>
<keyword evidence="3" id="KW-1185">Reference proteome</keyword>
<protein>
    <submittedName>
        <fullName evidence="2">Prepilin peptidase</fullName>
    </submittedName>
</protein>
<evidence type="ECO:0000313" key="2">
    <source>
        <dbReference type="EMBL" id="REK70009.1"/>
    </source>
</evidence>
<gene>
    <name evidence="2" type="ORF">DX116_12555</name>
</gene>
<dbReference type="AlphaFoldDB" id="A0A371P228"/>
<feature type="transmembrane region" description="Helical" evidence="1">
    <location>
        <begin position="45"/>
        <end position="63"/>
    </location>
</feature>
<name>A0A371P228_9ACTN</name>
<feature type="transmembrane region" description="Helical" evidence="1">
    <location>
        <begin position="122"/>
        <end position="140"/>
    </location>
</feature>
<dbReference type="Proteomes" id="UP000265581">
    <property type="component" value="Unassembled WGS sequence"/>
</dbReference>
<reference evidence="2 3" key="1">
    <citation type="submission" date="2018-08" db="EMBL/GenBank/DDBJ databases">
        <title>Aeromicrobium sp. M2KJ-4, whole genome shotgun sequence.</title>
        <authorList>
            <person name="Tuo L."/>
        </authorList>
    </citation>
    <scope>NUCLEOTIDE SEQUENCE [LARGE SCALE GENOMIC DNA]</scope>
    <source>
        <strain evidence="2 3">M2KJ-4</strain>
    </source>
</reference>
<accession>A0A371P228</accession>
<keyword evidence="1" id="KW-0812">Transmembrane</keyword>
<comment type="caution">
    <text evidence="2">The sequence shown here is derived from an EMBL/GenBank/DDBJ whole genome shotgun (WGS) entry which is preliminary data.</text>
</comment>
<dbReference type="EMBL" id="QUBR01000002">
    <property type="protein sequence ID" value="REK70009.1"/>
    <property type="molecule type" value="Genomic_DNA"/>
</dbReference>